<evidence type="ECO:0000313" key="2">
    <source>
        <dbReference type="EMBL" id="PPH77764.1"/>
    </source>
</evidence>
<dbReference type="Gene3D" id="3.40.50.880">
    <property type="match status" value="1"/>
</dbReference>
<protein>
    <submittedName>
        <fullName evidence="2">Glutamine amidotransferase</fullName>
    </submittedName>
</protein>
<accession>A0ABX5ACK4</accession>
<feature type="region of interest" description="Disordered" evidence="1">
    <location>
        <begin position="227"/>
        <end position="248"/>
    </location>
</feature>
<dbReference type="SUPFAM" id="SSF52317">
    <property type="entry name" value="Class I glutamine amidotransferase-like"/>
    <property type="match status" value="1"/>
</dbReference>
<evidence type="ECO:0000256" key="1">
    <source>
        <dbReference type="SAM" id="MobiDB-lite"/>
    </source>
</evidence>
<evidence type="ECO:0000313" key="3">
    <source>
        <dbReference type="Proteomes" id="UP000239698"/>
    </source>
</evidence>
<dbReference type="InterPro" id="IPR044668">
    <property type="entry name" value="PuuD-like"/>
</dbReference>
<organism evidence="2 3">
    <name type="scientific">Rathayibacter rathayi</name>
    <name type="common">Corynebacterium rathayi</name>
    <dbReference type="NCBI Taxonomy" id="33887"/>
    <lineage>
        <taxon>Bacteria</taxon>
        <taxon>Bacillati</taxon>
        <taxon>Actinomycetota</taxon>
        <taxon>Actinomycetes</taxon>
        <taxon>Micrococcales</taxon>
        <taxon>Microbacteriaceae</taxon>
        <taxon>Rathayibacter</taxon>
    </lineage>
</organism>
<proteinExistence type="predicted"/>
<dbReference type="EMBL" id="PSVT01000009">
    <property type="protein sequence ID" value="PPH77764.1"/>
    <property type="molecule type" value="Genomic_DNA"/>
</dbReference>
<name>A0ABX5ACK4_RATRA</name>
<dbReference type="RefSeq" id="WP_104249187.1">
    <property type="nucleotide sequence ID" value="NZ_PSUJ01000010.1"/>
</dbReference>
<gene>
    <name evidence="2" type="ORF">C5C40_06120</name>
</gene>
<dbReference type="InterPro" id="IPR029062">
    <property type="entry name" value="Class_I_gatase-like"/>
</dbReference>
<dbReference type="InterPro" id="IPR011697">
    <property type="entry name" value="Peptidase_C26"/>
</dbReference>
<keyword evidence="2" id="KW-0315">Glutamine amidotransferase</keyword>
<keyword evidence="3" id="KW-1185">Reference proteome</keyword>
<dbReference type="Proteomes" id="UP000239698">
    <property type="component" value="Unassembled WGS sequence"/>
</dbReference>
<comment type="caution">
    <text evidence="2">The sequence shown here is derived from an EMBL/GenBank/DDBJ whole genome shotgun (WGS) entry which is preliminary data.</text>
</comment>
<dbReference type="PANTHER" id="PTHR43235:SF1">
    <property type="entry name" value="GLUTAMINE AMIDOTRANSFERASE PB2B2.05-RELATED"/>
    <property type="match status" value="1"/>
</dbReference>
<sequence>MLSADVASLTGWHDVRIASDRPVLLVVDRVSAEQAGAEELKRRHADAVVVTGGEDVDPSLYGGRLDDPHRGQPFPAADRAQVALVRRAVETWTPLVGICRGMQLVNVALGGDLVQHLPGAGHVGRSIPGEHLSGMIDHRGVLDPGSVLARILGAVELDVRSSHHQAVHRPGEGLVVVGRAHDGTVEALEHASAPLWCVQWHPEDAGARGTVLTDLLGAALAAVRRCHRSAPPRPRQESRAQEGRSGAG</sequence>
<dbReference type="PROSITE" id="PS51273">
    <property type="entry name" value="GATASE_TYPE_1"/>
    <property type="match status" value="1"/>
</dbReference>
<reference evidence="2 3" key="1">
    <citation type="submission" date="2018-02" db="EMBL/GenBank/DDBJ databases">
        <title>Bacteriophage NCPPB3778 and a type I-E CRISPR drive the evolution of the US Biological Select Agent, Rathayibacter toxicus.</title>
        <authorList>
            <person name="Davis E.W.II."/>
            <person name="Tabima J.F."/>
            <person name="Weisberg A.J."/>
            <person name="Lopes L.D."/>
            <person name="Wiseman M.S."/>
            <person name="Wiseman M.S."/>
            <person name="Pupko T."/>
            <person name="Belcher M.S."/>
            <person name="Sechler A.J."/>
            <person name="Tancos M.A."/>
            <person name="Schroeder B.K."/>
            <person name="Murray T.D."/>
            <person name="Luster D.G."/>
            <person name="Schneider W.L."/>
            <person name="Rogers E."/>
            <person name="Andreote F.D."/>
            <person name="Grunwald N.J."/>
            <person name="Putnam M.L."/>
            <person name="Chang J.H."/>
        </authorList>
    </citation>
    <scope>NUCLEOTIDE SEQUENCE [LARGE SCALE GENOMIC DNA]</scope>
    <source>
        <strain evidence="2 3">AY1D6</strain>
    </source>
</reference>
<dbReference type="Pfam" id="PF07722">
    <property type="entry name" value="Peptidase_C26"/>
    <property type="match status" value="1"/>
</dbReference>
<dbReference type="PANTHER" id="PTHR43235">
    <property type="entry name" value="GLUTAMINE AMIDOTRANSFERASE PB2B2.05-RELATED"/>
    <property type="match status" value="1"/>
</dbReference>